<accession>A0A1X1Y723</accession>
<evidence type="ECO:0000313" key="4">
    <source>
        <dbReference type="Proteomes" id="UP000466396"/>
    </source>
</evidence>
<sequence>MRLGTVPKRLAAAVVAVTLCGGVSTTPIHRSDSSGTTDNFQKYLTAAAPESWSRGVGTEFQGGVGEGAQRSAGVVQAVQVTPGAIGCVPLPDRVRERLVIAVNAME</sequence>
<dbReference type="SUPFAM" id="SSF53850">
    <property type="entry name" value="Periplasmic binding protein-like II"/>
    <property type="match status" value="1"/>
</dbReference>
<dbReference type="Gene3D" id="3.40.190.10">
    <property type="entry name" value="Periplasmic binding protein-like II"/>
    <property type="match status" value="1"/>
</dbReference>
<dbReference type="PANTHER" id="PTHR42996">
    <property type="entry name" value="PHOSPHATE-BINDING PROTEIN PSTS"/>
    <property type="match status" value="1"/>
</dbReference>
<dbReference type="PANTHER" id="PTHR42996:SF1">
    <property type="entry name" value="PHOSPHATE-BINDING PROTEIN PSTS"/>
    <property type="match status" value="1"/>
</dbReference>
<dbReference type="Pfam" id="PF12849">
    <property type="entry name" value="PBP_like_2"/>
    <property type="match status" value="1"/>
</dbReference>
<reference evidence="3 4" key="1">
    <citation type="journal article" date="2019" name="Emerg. Microbes Infect.">
        <title>Comprehensive subspecies identification of 175 nontuberculous mycobacteria species based on 7547 genomic profiles.</title>
        <authorList>
            <person name="Matsumoto Y."/>
            <person name="Kinjo T."/>
            <person name="Motooka D."/>
            <person name="Nabeya D."/>
            <person name="Jung N."/>
            <person name="Uechi K."/>
            <person name="Horii T."/>
            <person name="Iida T."/>
            <person name="Fujita J."/>
            <person name="Nakamura S."/>
        </authorList>
    </citation>
    <scope>NUCLEOTIDE SEQUENCE [LARGE SCALE GENOMIC DNA]</scope>
    <source>
        <strain evidence="3 4">JCM 15657</strain>
    </source>
</reference>
<organism evidence="3 4">
    <name type="scientific">Mycobacterium lacus</name>
    <dbReference type="NCBI Taxonomy" id="169765"/>
    <lineage>
        <taxon>Bacteria</taxon>
        <taxon>Bacillati</taxon>
        <taxon>Actinomycetota</taxon>
        <taxon>Actinomycetes</taxon>
        <taxon>Mycobacteriales</taxon>
        <taxon>Mycobacteriaceae</taxon>
        <taxon>Mycobacterium</taxon>
    </lineage>
</organism>
<dbReference type="AlphaFoldDB" id="A0A1X1Y723"/>
<dbReference type="KEGG" id="mlj:MLAC_01620"/>
<dbReference type="InterPro" id="IPR024370">
    <property type="entry name" value="PBP_domain"/>
</dbReference>
<dbReference type="InterPro" id="IPR050962">
    <property type="entry name" value="Phosphate-bind_PstS"/>
</dbReference>
<proteinExistence type="inferred from homology"/>
<dbReference type="EMBL" id="AP022581">
    <property type="protein sequence ID" value="BBX94868.1"/>
    <property type="molecule type" value="Genomic_DNA"/>
</dbReference>
<keyword evidence="4" id="KW-1185">Reference proteome</keyword>
<feature type="domain" description="PBP" evidence="2">
    <location>
        <begin position="26"/>
        <end position="92"/>
    </location>
</feature>
<protein>
    <recommendedName>
        <fullName evidence="2">PBP domain-containing protein</fullName>
    </recommendedName>
</protein>
<dbReference type="Proteomes" id="UP000466396">
    <property type="component" value="Chromosome"/>
</dbReference>
<evidence type="ECO:0000313" key="3">
    <source>
        <dbReference type="EMBL" id="BBX94868.1"/>
    </source>
</evidence>
<gene>
    <name evidence="3" type="ORF">MLAC_01620</name>
</gene>
<dbReference type="STRING" id="169765.AWC15_21010"/>
<evidence type="ECO:0000259" key="2">
    <source>
        <dbReference type="Pfam" id="PF12849"/>
    </source>
</evidence>
<name>A0A1X1Y723_9MYCO</name>
<evidence type="ECO:0000256" key="1">
    <source>
        <dbReference type="ARBA" id="ARBA00008725"/>
    </source>
</evidence>
<comment type="similarity">
    <text evidence="1">Belongs to the PstS family.</text>
</comment>